<evidence type="ECO:0000256" key="3">
    <source>
        <dbReference type="SAM" id="SignalP"/>
    </source>
</evidence>
<evidence type="ECO:0000259" key="4">
    <source>
        <dbReference type="Pfam" id="PF10342"/>
    </source>
</evidence>
<evidence type="ECO:0000313" key="6">
    <source>
        <dbReference type="Proteomes" id="UP000184267"/>
    </source>
</evidence>
<gene>
    <name evidence="5" type="ORF">TRAPUB_13117</name>
</gene>
<accession>A0A1M2VS13</accession>
<organism evidence="5 6">
    <name type="scientific">Trametes pubescens</name>
    <name type="common">White-rot fungus</name>
    <dbReference type="NCBI Taxonomy" id="154538"/>
    <lineage>
        <taxon>Eukaryota</taxon>
        <taxon>Fungi</taxon>
        <taxon>Dikarya</taxon>
        <taxon>Basidiomycota</taxon>
        <taxon>Agaricomycotina</taxon>
        <taxon>Agaricomycetes</taxon>
        <taxon>Polyporales</taxon>
        <taxon>Polyporaceae</taxon>
        <taxon>Trametes</taxon>
    </lineage>
</organism>
<proteinExistence type="predicted"/>
<dbReference type="PANTHER" id="PTHR35185">
    <property type="entry name" value="SERINE/THREONINE-RICH PROTEIN ADG2-RELATED"/>
    <property type="match status" value="1"/>
</dbReference>
<dbReference type="AlphaFoldDB" id="A0A1M2VS13"/>
<evidence type="ECO:0000256" key="1">
    <source>
        <dbReference type="ARBA" id="ARBA00022729"/>
    </source>
</evidence>
<dbReference type="STRING" id="154538.A0A1M2VS13"/>
<protein>
    <recommendedName>
        <fullName evidence="4">Yeast cell wall synthesis Kre9/Knh1-like N-terminal domain-containing protein</fullName>
    </recommendedName>
</protein>
<evidence type="ECO:0000256" key="2">
    <source>
        <dbReference type="SAM" id="MobiDB-lite"/>
    </source>
</evidence>
<feature type="domain" description="Yeast cell wall synthesis Kre9/Knh1-like N-terminal" evidence="4">
    <location>
        <begin position="22"/>
        <end position="114"/>
    </location>
</feature>
<evidence type="ECO:0000313" key="5">
    <source>
        <dbReference type="EMBL" id="OJT10358.1"/>
    </source>
</evidence>
<dbReference type="Pfam" id="PF10342">
    <property type="entry name" value="Kre9_KNH"/>
    <property type="match status" value="1"/>
</dbReference>
<dbReference type="OrthoDB" id="5316007at2759"/>
<dbReference type="EMBL" id="MNAD01000785">
    <property type="protein sequence ID" value="OJT10358.1"/>
    <property type="molecule type" value="Genomic_DNA"/>
</dbReference>
<dbReference type="InterPro" id="IPR018466">
    <property type="entry name" value="Kre9/Knh1-like_N"/>
</dbReference>
<dbReference type="Proteomes" id="UP000184267">
    <property type="component" value="Unassembled WGS sequence"/>
</dbReference>
<dbReference type="OMA" id="DQVDMSK"/>
<comment type="caution">
    <text evidence="5">The sequence shown here is derived from an EMBL/GenBank/DDBJ whole genome shotgun (WGS) entry which is preliminary data.</text>
</comment>
<feature type="region of interest" description="Disordered" evidence="2">
    <location>
        <begin position="131"/>
        <end position="179"/>
    </location>
</feature>
<sequence>MRSVAVLFALAASALAYSVSEPTNSTGWTTSGPNEVSWSKVDTDAANFTIVLVNQASFPPTSQVLDALVVGTLGKVVVNPPSGGWKAGSGFQVNLVKDTDNLNTILAQSEQFTIKASTSSTFSSAASGTVTAGSGTLTVPPASTTGATAGGSTATDSTGALNPTSSDTSTSPTGSNGAAKSMGMQAGVFAGLALLGAFLA</sequence>
<feature type="signal peptide" evidence="3">
    <location>
        <begin position="1"/>
        <end position="16"/>
    </location>
</feature>
<name>A0A1M2VS13_TRAPU</name>
<feature type="chain" id="PRO_5012612026" description="Yeast cell wall synthesis Kre9/Knh1-like N-terminal domain-containing protein" evidence="3">
    <location>
        <begin position="17"/>
        <end position="200"/>
    </location>
</feature>
<dbReference type="PANTHER" id="PTHR35185:SF1">
    <property type="entry name" value="UPF0619 GPI-ANCHORED MEMBRANE PROTEIN C1322.10"/>
    <property type="match status" value="1"/>
</dbReference>
<keyword evidence="1 3" id="KW-0732">Signal</keyword>
<reference evidence="5 6" key="1">
    <citation type="submission" date="2016-10" db="EMBL/GenBank/DDBJ databases">
        <title>Genome sequence of the basidiomycete white-rot fungus Trametes pubescens.</title>
        <authorList>
            <person name="Makela M.R."/>
            <person name="Granchi Z."/>
            <person name="Peng M."/>
            <person name="De Vries R.P."/>
            <person name="Grigoriev I."/>
            <person name="Riley R."/>
            <person name="Hilden K."/>
        </authorList>
    </citation>
    <scope>NUCLEOTIDE SEQUENCE [LARGE SCALE GENOMIC DNA]</scope>
    <source>
        <strain evidence="5 6">FBCC735</strain>
    </source>
</reference>
<feature type="compositionally biased region" description="Low complexity" evidence="2">
    <location>
        <begin position="131"/>
        <end position="177"/>
    </location>
</feature>
<dbReference type="InterPro" id="IPR052479">
    <property type="entry name" value="GPI-anchor_Adhesion_Reg"/>
</dbReference>
<keyword evidence="6" id="KW-1185">Reference proteome</keyword>